<accession>A0AAD6WT01</accession>
<organism evidence="2 3">
    <name type="scientific">Mycena alexandri</name>
    <dbReference type="NCBI Taxonomy" id="1745969"/>
    <lineage>
        <taxon>Eukaryota</taxon>
        <taxon>Fungi</taxon>
        <taxon>Dikarya</taxon>
        <taxon>Basidiomycota</taxon>
        <taxon>Agaricomycotina</taxon>
        <taxon>Agaricomycetes</taxon>
        <taxon>Agaricomycetidae</taxon>
        <taxon>Agaricales</taxon>
        <taxon>Marasmiineae</taxon>
        <taxon>Mycenaceae</taxon>
        <taxon>Mycena</taxon>
    </lineage>
</organism>
<evidence type="ECO:0000256" key="1">
    <source>
        <dbReference type="SAM" id="MobiDB-lite"/>
    </source>
</evidence>
<gene>
    <name evidence="2" type="ORF">C8F04DRAFT_1270561</name>
</gene>
<evidence type="ECO:0000313" key="3">
    <source>
        <dbReference type="Proteomes" id="UP001218188"/>
    </source>
</evidence>
<feature type="compositionally biased region" description="Low complexity" evidence="1">
    <location>
        <begin position="11"/>
        <end position="32"/>
    </location>
</feature>
<dbReference type="EMBL" id="JARJCM010000173">
    <property type="protein sequence ID" value="KAJ7024232.1"/>
    <property type="molecule type" value="Genomic_DNA"/>
</dbReference>
<evidence type="ECO:0000313" key="2">
    <source>
        <dbReference type="EMBL" id="KAJ7024232.1"/>
    </source>
</evidence>
<feature type="region of interest" description="Disordered" evidence="1">
    <location>
        <begin position="1"/>
        <end position="68"/>
    </location>
</feature>
<comment type="caution">
    <text evidence="2">The sequence shown here is derived from an EMBL/GenBank/DDBJ whole genome shotgun (WGS) entry which is preliminary data.</text>
</comment>
<feature type="compositionally biased region" description="Acidic residues" evidence="1">
    <location>
        <begin position="56"/>
        <end position="68"/>
    </location>
</feature>
<name>A0AAD6WT01_9AGAR</name>
<dbReference type="AlphaFoldDB" id="A0AAD6WT01"/>
<protein>
    <submittedName>
        <fullName evidence="2">Uncharacterized protein</fullName>
    </submittedName>
</protein>
<dbReference type="Proteomes" id="UP001218188">
    <property type="component" value="Unassembled WGS sequence"/>
</dbReference>
<proteinExistence type="predicted"/>
<keyword evidence="3" id="KW-1185">Reference proteome</keyword>
<reference evidence="2" key="1">
    <citation type="submission" date="2023-03" db="EMBL/GenBank/DDBJ databases">
        <title>Massive genome expansion in bonnet fungi (Mycena s.s.) driven by repeated elements and novel gene families across ecological guilds.</title>
        <authorList>
            <consortium name="Lawrence Berkeley National Laboratory"/>
            <person name="Harder C.B."/>
            <person name="Miyauchi S."/>
            <person name="Viragh M."/>
            <person name="Kuo A."/>
            <person name="Thoen E."/>
            <person name="Andreopoulos B."/>
            <person name="Lu D."/>
            <person name="Skrede I."/>
            <person name="Drula E."/>
            <person name="Henrissat B."/>
            <person name="Morin E."/>
            <person name="Kohler A."/>
            <person name="Barry K."/>
            <person name="LaButti K."/>
            <person name="Morin E."/>
            <person name="Salamov A."/>
            <person name="Lipzen A."/>
            <person name="Mereny Z."/>
            <person name="Hegedus B."/>
            <person name="Baldrian P."/>
            <person name="Stursova M."/>
            <person name="Weitz H."/>
            <person name="Taylor A."/>
            <person name="Grigoriev I.V."/>
            <person name="Nagy L.G."/>
            <person name="Martin F."/>
            <person name="Kauserud H."/>
        </authorList>
    </citation>
    <scope>NUCLEOTIDE SEQUENCE</scope>
    <source>
        <strain evidence="2">CBHHK200</strain>
    </source>
</reference>
<sequence>MAIKTERAALSDSGDNPNNDNDNNRGPSGAPKPSTPPPARSTPPRQYHGTWRDTTMDPDYDFGLEPLEDPTGPLDRDIMVKEALVLTVDMNLPSTQSVAKIAGHPQIKARHNKALSKGLKTIHKTHLLSAGLATQRLFLAVFPDELELLNNVFTQAKMCECYGTFGTGYKVVTNDYEILLRVLFNHRFSAEDPFRLAGKRPPKMPSWGADNDLEEYYTLNDFEILAVCFRAEVEITRESITSH</sequence>